<feature type="domain" description="Disease resistance R13L4/SHOC-2-like LRR" evidence="3">
    <location>
        <begin position="3"/>
        <end position="69"/>
    </location>
</feature>
<evidence type="ECO:0000313" key="4">
    <source>
        <dbReference type="EMBL" id="EMO57901.1"/>
    </source>
</evidence>
<proteinExistence type="predicted"/>
<dbReference type="PRINTS" id="PR00019">
    <property type="entry name" value="LEURICHRPT"/>
</dbReference>
<dbReference type="Proteomes" id="UP000012149">
    <property type="component" value="Unassembled WGS sequence"/>
</dbReference>
<dbReference type="AlphaFoldDB" id="M6VS36"/>
<evidence type="ECO:0000256" key="1">
    <source>
        <dbReference type="ARBA" id="ARBA00022614"/>
    </source>
</evidence>
<dbReference type="InterPro" id="IPR055414">
    <property type="entry name" value="LRR_R13L4/SHOC2-like"/>
</dbReference>
<sequence length="83" mass="9586">MQNLQTLSLDRNKLTTLPKEIENLQSLESLDLSNNPLKSFPEEIGKLQHLKRLRLENIPTLLPQKEKIRKLLPNVTIDFGPET</sequence>
<dbReference type="InterPro" id="IPR001611">
    <property type="entry name" value="Leu-rich_rpt"/>
</dbReference>
<dbReference type="Pfam" id="PF23598">
    <property type="entry name" value="LRR_14"/>
    <property type="match status" value="1"/>
</dbReference>
<reference evidence="4 5" key="1">
    <citation type="submission" date="2013-01" db="EMBL/GenBank/DDBJ databases">
        <authorList>
            <person name="Harkins D.M."/>
            <person name="Durkin A.S."/>
            <person name="Brinkac L.M."/>
            <person name="Haft D.H."/>
            <person name="Selengut J.D."/>
            <person name="Sanka R."/>
            <person name="DePew J."/>
            <person name="Purushe J."/>
            <person name="Matthias M.A."/>
            <person name="Vinetz J.M."/>
            <person name="Sutton G.G."/>
            <person name="Nierman W.C."/>
            <person name="Fouts D.E."/>
        </authorList>
    </citation>
    <scope>NUCLEOTIDE SEQUENCE [LARGE SCALE GENOMIC DNA]</scope>
    <source>
        <strain evidence="4 5">CBC1416</strain>
    </source>
</reference>
<name>M6VS36_9LEPT</name>
<dbReference type="EMBL" id="AKWE02000103">
    <property type="protein sequence ID" value="EMO57901.1"/>
    <property type="molecule type" value="Genomic_DNA"/>
</dbReference>
<dbReference type="GO" id="GO:0005737">
    <property type="term" value="C:cytoplasm"/>
    <property type="evidence" value="ECO:0007669"/>
    <property type="project" value="TreeGrafter"/>
</dbReference>
<dbReference type="PANTHER" id="PTHR48051:SF36">
    <property type="entry name" value="CASPASE FAMILY P20 DOMAIN-CONTAINING PROTEIN"/>
    <property type="match status" value="1"/>
</dbReference>
<accession>M6VS36</accession>
<dbReference type="SUPFAM" id="SSF52058">
    <property type="entry name" value="L domain-like"/>
    <property type="match status" value="1"/>
</dbReference>
<dbReference type="PROSITE" id="PS51450">
    <property type="entry name" value="LRR"/>
    <property type="match status" value="2"/>
</dbReference>
<organism evidence="4 5">
    <name type="scientific">Leptospira santarosai str. CBC1416</name>
    <dbReference type="NCBI Taxonomy" id="1193059"/>
    <lineage>
        <taxon>Bacteria</taxon>
        <taxon>Pseudomonadati</taxon>
        <taxon>Spirochaetota</taxon>
        <taxon>Spirochaetia</taxon>
        <taxon>Leptospirales</taxon>
        <taxon>Leptospiraceae</taxon>
        <taxon>Leptospira</taxon>
    </lineage>
</organism>
<dbReference type="InterPro" id="IPR003591">
    <property type="entry name" value="Leu-rich_rpt_typical-subtyp"/>
</dbReference>
<dbReference type="Gene3D" id="3.80.10.10">
    <property type="entry name" value="Ribonuclease Inhibitor"/>
    <property type="match status" value="1"/>
</dbReference>
<protein>
    <submittedName>
        <fullName evidence="4">Leucine rich repeat protein</fullName>
    </submittedName>
</protein>
<keyword evidence="1" id="KW-0433">Leucine-rich repeat</keyword>
<dbReference type="SMART" id="SM00369">
    <property type="entry name" value="LRR_TYP"/>
    <property type="match status" value="2"/>
</dbReference>
<keyword evidence="2" id="KW-0677">Repeat</keyword>
<gene>
    <name evidence="4" type="ORF">LEP1GSC161_0540</name>
</gene>
<dbReference type="PANTHER" id="PTHR48051">
    <property type="match status" value="1"/>
</dbReference>
<evidence type="ECO:0000313" key="5">
    <source>
        <dbReference type="Proteomes" id="UP000012149"/>
    </source>
</evidence>
<comment type="caution">
    <text evidence="4">The sequence shown here is derived from an EMBL/GenBank/DDBJ whole genome shotgun (WGS) entry which is preliminary data.</text>
</comment>
<dbReference type="InterPro" id="IPR050216">
    <property type="entry name" value="LRR_domain-containing"/>
</dbReference>
<evidence type="ECO:0000259" key="3">
    <source>
        <dbReference type="Pfam" id="PF23598"/>
    </source>
</evidence>
<evidence type="ECO:0000256" key="2">
    <source>
        <dbReference type="ARBA" id="ARBA00022737"/>
    </source>
</evidence>
<dbReference type="InterPro" id="IPR032675">
    <property type="entry name" value="LRR_dom_sf"/>
</dbReference>